<name>A0A4S4EZ88_CAMSN</name>
<sequence length="626" mass="69972">MLTGFFEKVKMEGERNMAENENGEEESRESQKREMKKKQKKKKRQLGGIKTLPFIFANEVIERFATTGFHSNMITYLTLKLNLPLVKASNILTNFNGTAGFAPLIGALIADSFSGRFWMIIFGSTIYQLGLVSIILSAVLPGLRPPPCPTQVNCKEASHSQIWILYLALLLTSLGLGGIRPCVVTFAADQVGMTKAETESRSWNFFNWYYFFLEIASLSALTILVYIQDNVGWGWGLGIPTIAMFVSIVVFVSGSALYKKEKPEGSPLLRLAQVVVAAVRKRKEVAPADPGLLYDNKKLDAALSFNGRLLHSNNLKWLDKAAVITDSDETHPTNPPNLWRLSTVHRVEELKSIVRMLPIWSAGILAITAYSHSDSFSIQQARTMDRFLSPTFQIPPATMAIFENLTVMVGLLLYERLFVPFARRFTKNPAGITCLQRMGIGFAINSLGTLVAAVVEVKRKHVAAKHNLLDIPTATIPMSVFWLIPQYSIHGIAMVFVPVGRMEFFYDQSPESMRSTAASFFWIANAIGSYIGTMMVSLIHKYTGSKRNWVPDWNLNRGRLEYYYLFVSGLQVVNLIYYLICTRFYTYKALEEVSDEDGNDGDVELATENIGPKPVGEANGNGEAKK</sequence>
<dbReference type="Gene3D" id="1.20.1250.20">
    <property type="entry name" value="MFS general substrate transporter like domains"/>
    <property type="match status" value="1"/>
</dbReference>
<evidence type="ECO:0000256" key="1">
    <source>
        <dbReference type="ARBA" id="ARBA00004141"/>
    </source>
</evidence>
<keyword evidence="10" id="KW-1185">Reference proteome</keyword>
<feature type="transmembrane region" description="Helical" evidence="8">
    <location>
        <begin position="91"/>
        <end position="110"/>
    </location>
</feature>
<dbReference type="InterPro" id="IPR000109">
    <property type="entry name" value="POT_fam"/>
</dbReference>
<evidence type="ECO:0000313" key="9">
    <source>
        <dbReference type="EMBL" id="THG22428.1"/>
    </source>
</evidence>
<proteinExistence type="inferred from homology"/>
<feature type="transmembrane region" description="Helical" evidence="8">
    <location>
        <begin position="562"/>
        <end position="580"/>
    </location>
</feature>
<comment type="subcellular location">
    <subcellularLocation>
        <location evidence="1">Membrane</location>
        <topology evidence="1">Multi-pass membrane protein</topology>
    </subcellularLocation>
</comment>
<feature type="transmembrane region" description="Helical" evidence="8">
    <location>
        <begin position="435"/>
        <end position="455"/>
    </location>
</feature>
<feature type="region of interest" description="Disordered" evidence="7">
    <location>
        <begin position="595"/>
        <end position="626"/>
    </location>
</feature>
<evidence type="ECO:0000256" key="5">
    <source>
        <dbReference type="ARBA" id="ARBA00023136"/>
    </source>
</evidence>
<evidence type="ECO:0000256" key="3">
    <source>
        <dbReference type="ARBA" id="ARBA00022692"/>
    </source>
</evidence>
<keyword evidence="3 8" id="KW-0812">Transmembrane</keyword>
<protein>
    <recommendedName>
        <fullName evidence="11">Major facilitator superfamily (MFS) profile domain-containing protein</fullName>
    </recommendedName>
</protein>
<organism evidence="9 10">
    <name type="scientific">Camellia sinensis var. sinensis</name>
    <name type="common">China tea</name>
    <dbReference type="NCBI Taxonomy" id="542762"/>
    <lineage>
        <taxon>Eukaryota</taxon>
        <taxon>Viridiplantae</taxon>
        <taxon>Streptophyta</taxon>
        <taxon>Embryophyta</taxon>
        <taxon>Tracheophyta</taxon>
        <taxon>Spermatophyta</taxon>
        <taxon>Magnoliopsida</taxon>
        <taxon>eudicotyledons</taxon>
        <taxon>Gunneridae</taxon>
        <taxon>Pentapetalae</taxon>
        <taxon>asterids</taxon>
        <taxon>Ericales</taxon>
        <taxon>Theaceae</taxon>
        <taxon>Camellia</taxon>
    </lineage>
</organism>
<feature type="compositionally biased region" description="Basic residues" evidence="7">
    <location>
        <begin position="34"/>
        <end position="44"/>
    </location>
</feature>
<dbReference type="PANTHER" id="PTHR11654">
    <property type="entry name" value="OLIGOPEPTIDE TRANSPORTER-RELATED"/>
    <property type="match status" value="1"/>
</dbReference>
<dbReference type="AlphaFoldDB" id="A0A4S4EZ88"/>
<feature type="region of interest" description="Disordered" evidence="7">
    <location>
        <begin position="1"/>
        <end position="44"/>
    </location>
</feature>
<evidence type="ECO:0000256" key="4">
    <source>
        <dbReference type="ARBA" id="ARBA00022989"/>
    </source>
</evidence>
<feature type="compositionally biased region" description="Acidic residues" evidence="7">
    <location>
        <begin position="595"/>
        <end position="605"/>
    </location>
</feature>
<feature type="transmembrane region" description="Helical" evidence="8">
    <location>
        <begin position="353"/>
        <end position="372"/>
    </location>
</feature>
<feature type="transmembrane region" description="Helical" evidence="8">
    <location>
        <begin position="520"/>
        <end position="542"/>
    </location>
</feature>
<evidence type="ECO:0008006" key="11">
    <source>
        <dbReference type="Google" id="ProtNLM"/>
    </source>
</evidence>
<reference evidence="9 10" key="1">
    <citation type="journal article" date="2018" name="Proc. Natl. Acad. Sci. U.S.A.">
        <title>Draft genome sequence of Camellia sinensis var. sinensis provides insights into the evolution of the tea genome and tea quality.</title>
        <authorList>
            <person name="Wei C."/>
            <person name="Yang H."/>
            <person name="Wang S."/>
            <person name="Zhao J."/>
            <person name="Liu C."/>
            <person name="Gao L."/>
            <person name="Xia E."/>
            <person name="Lu Y."/>
            <person name="Tai Y."/>
            <person name="She G."/>
            <person name="Sun J."/>
            <person name="Cao H."/>
            <person name="Tong W."/>
            <person name="Gao Q."/>
            <person name="Li Y."/>
            <person name="Deng W."/>
            <person name="Jiang X."/>
            <person name="Wang W."/>
            <person name="Chen Q."/>
            <person name="Zhang S."/>
            <person name="Li H."/>
            <person name="Wu J."/>
            <person name="Wang P."/>
            <person name="Li P."/>
            <person name="Shi C."/>
            <person name="Zheng F."/>
            <person name="Jian J."/>
            <person name="Huang B."/>
            <person name="Shan D."/>
            <person name="Shi M."/>
            <person name="Fang C."/>
            <person name="Yue Y."/>
            <person name="Li F."/>
            <person name="Li D."/>
            <person name="Wei S."/>
            <person name="Han B."/>
            <person name="Jiang C."/>
            <person name="Yin Y."/>
            <person name="Xia T."/>
            <person name="Zhang Z."/>
            <person name="Bennetzen J.L."/>
            <person name="Zhao S."/>
            <person name="Wan X."/>
        </authorList>
    </citation>
    <scope>NUCLEOTIDE SEQUENCE [LARGE SCALE GENOMIC DNA]</scope>
    <source>
        <strain evidence="10">cv. Shuchazao</strain>
        <tissue evidence="9">Leaf</tissue>
    </source>
</reference>
<feature type="transmembrane region" description="Helical" evidence="8">
    <location>
        <begin position="233"/>
        <end position="258"/>
    </location>
</feature>
<keyword evidence="5 8" id="KW-0472">Membrane</keyword>
<feature type="compositionally biased region" description="Basic and acidic residues" evidence="7">
    <location>
        <begin position="7"/>
        <end position="18"/>
    </location>
</feature>
<comment type="similarity">
    <text evidence="6">Belongs to the major facilitator superfamily. Phosphate:H(+) symporter (TC 2.A.1.9) family.</text>
</comment>
<dbReference type="EMBL" id="SDRB02000869">
    <property type="protein sequence ID" value="THG22428.1"/>
    <property type="molecule type" value="Genomic_DNA"/>
</dbReference>
<dbReference type="Proteomes" id="UP000306102">
    <property type="component" value="Unassembled WGS sequence"/>
</dbReference>
<evidence type="ECO:0000256" key="7">
    <source>
        <dbReference type="SAM" id="MobiDB-lite"/>
    </source>
</evidence>
<feature type="transmembrane region" description="Helical" evidence="8">
    <location>
        <begin position="163"/>
        <end position="187"/>
    </location>
</feature>
<dbReference type="GO" id="GO:0016020">
    <property type="term" value="C:membrane"/>
    <property type="evidence" value="ECO:0007669"/>
    <property type="project" value="UniProtKB-SubCell"/>
</dbReference>
<feature type="transmembrane region" description="Helical" evidence="8">
    <location>
        <begin position="208"/>
        <end position="227"/>
    </location>
</feature>
<dbReference type="SMR" id="A0A4S4EZ88"/>
<dbReference type="GO" id="GO:0022857">
    <property type="term" value="F:transmembrane transporter activity"/>
    <property type="evidence" value="ECO:0007669"/>
    <property type="project" value="InterPro"/>
</dbReference>
<keyword evidence="4 8" id="KW-1133">Transmembrane helix</keyword>
<evidence type="ECO:0000256" key="2">
    <source>
        <dbReference type="ARBA" id="ARBA00005982"/>
    </source>
</evidence>
<accession>A0A4S4EZ88</accession>
<dbReference type="Pfam" id="PF00854">
    <property type="entry name" value="PTR2"/>
    <property type="match status" value="1"/>
</dbReference>
<feature type="transmembrane region" description="Helical" evidence="8">
    <location>
        <begin position="392"/>
        <end position="414"/>
    </location>
</feature>
<evidence type="ECO:0000256" key="6">
    <source>
        <dbReference type="ARBA" id="ARBA00044504"/>
    </source>
</evidence>
<feature type="transmembrane region" description="Helical" evidence="8">
    <location>
        <begin position="475"/>
        <end position="499"/>
    </location>
</feature>
<gene>
    <name evidence="9" type="ORF">TEA_026177</name>
</gene>
<evidence type="ECO:0000256" key="8">
    <source>
        <dbReference type="SAM" id="Phobius"/>
    </source>
</evidence>
<dbReference type="SUPFAM" id="SSF103473">
    <property type="entry name" value="MFS general substrate transporter"/>
    <property type="match status" value="1"/>
</dbReference>
<evidence type="ECO:0000313" key="10">
    <source>
        <dbReference type="Proteomes" id="UP000306102"/>
    </source>
</evidence>
<dbReference type="InterPro" id="IPR036259">
    <property type="entry name" value="MFS_trans_sf"/>
</dbReference>
<comment type="similarity">
    <text evidence="2">Belongs to the major facilitator superfamily. Proton-dependent oligopeptide transporter (POT/PTR) (TC 2.A.17) family.</text>
</comment>
<feature type="transmembrane region" description="Helical" evidence="8">
    <location>
        <begin position="117"/>
        <end position="143"/>
    </location>
</feature>
<comment type="caution">
    <text evidence="9">The sequence shown here is derived from an EMBL/GenBank/DDBJ whole genome shotgun (WGS) entry which is preliminary data.</text>
</comment>